<keyword evidence="3" id="KW-1185">Reference proteome</keyword>
<dbReference type="EMBL" id="JASBNA010000009">
    <property type="protein sequence ID" value="KAK7688888.1"/>
    <property type="molecule type" value="Genomic_DNA"/>
</dbReference>
<sequence>MDRVSKWAAGTNYGPVLTPTELYLLRDVQLELHPVMRNEDDEFFLTFNLSNGSTTGTRPGGDGRELEFTAKSEPATVPRVSELVIITHRSPWCTLVRNPDGVTCGDVCETLFQDYEKEVTPAEFATLNPRAQDSINRYRDQAIRAQAGGWAAGGYFSQAAVSPNRIRRADWLTDHIIFDKLARVESQYARQRLGFNAPNIICLYLTRY</sequence>
<dbReference type="Pfam" id="PF20415">
    <property type="entry name" value="DUF6699"/>
    <property type="match status" value="1"/>
</dbReference>
<comment type="caution">
    <text evidence="2">The sequence shown here is derived from an EMBL/GenBank/DDBJ whole genome shotgun (WGS) entry which is preliminary data.</text>
</comment>
<evidence type="ECO:0000313" key="3">
    <source>
        <dbReference type="Proteomes" id="UP001385951"/>
    </source>
</evidence>
<name>A0AAW0G6E0_9APHY</name>
<reference evidence="2 3" key="1">
    <citation type="submission" date="2022-09" db="EMBL/GenBank/DDBJ databases">
        <authorList>
            <person name="Palmer J.M."/>
        </authorList>
    </citation>
    <scope>NUCLEOTIDE SEQUENCE [LARGE SCALE GENOMIC DNA]</scope>
    <source>
        <strain evidence="2 3">DSM 7382</strain>
    </source>
</reference>
<organism evidence="2 3">
    <name type="scientific">Cerrena zonata</name>
    <dbReference type="NCBI Taxonomy" id="2478898"/>
    <lineage>
        <taxon>Eukaryota</taxon>
        <taxon>Fungi</taxon>
        <taxon>Dikarya</taxon>
        <taxon>Basidiomycota</taxon>
        <taxon>Agaricomycotina</taxon>
        <taxon>Agaricomycetes</taxon>
        <taxon>Polyporales</taxon>
        <taxon>Cerrenaceae</taxon>
        <taxon>Cerrena</taxon>
    </lineage>
</organism>
<dbReference type="AlphaFoldDB" id="A0AAW0G6E0"/>
<feature type="domain" description="DUF6699" evidence="1">
    <location>
        <begin position="48"/>
        <end position="183"/>
    </location>
</feature>
<evidence type="ECO:0000259" key="1">
    <source>
        <dbReference type="Pfam" id="PF20415"/>
    </source>
</evidence>
<evidence type="ECO:0000313" key="2">
    <source>
        <dbReference type="EMBL" id="KAK7688888.1"/>
    </source>
</evidence>
<gene>
    <name evidence="2" type="ORF">QCA50_007579</name>
</gene>
<proteinExistence type="predicted"/>
<accession>A0AAW0G6E0</accession>
<dbReference type="InterPro" id="IPR046522">
    <property type="entry name" value="DUF6699"/>
</dbReference>
<dbReference type="Proteomes" id="UP001385951">
    <property type="component" value="Unassembled WGS sequence"/>
</dbReference>
<protein>
    <recommendedName>
        <fullName evidence="1">DUF6699 domain-containing protein</fullName>
    </recommendedName>
</protein>